<dbReference type="GO" id="GO:0005737">
    <property type="term" value="C:cytoplasm"/>
    <property type="evidence" value="ECO:0000318"/>
    <property type="project" value="GO_Central"/>
</dbReference>
<dbReference type="RefSeq" id="NP_001373399.1">
    <property type="nucleotide sequence ID" value="NM_001386470.1"/>
</dbReference>
<dbReference type="PANTHER" id="PTHR24103">
    <property type="entry name" value="E3 UBIQUITIN-PROTEIN LIGASE TRIM"/>
    <property type="match status" value="1"/>
</dbReference>
<reference evidence="9" key="8">
    <citation type="submission" date="2025-04" db="UniProtKB">
        <authorList>
            <consortium name="RefSeq"/>
        </authorList>
    </citation>
    <scope>IDENTIFICATION</scope>
    <source>
        <strain evidence="9">Tuebingen</strain>
    </source>
</reference>
<accession>A0A8N7T6P6</accession>
<dbReference type="AGR" id="ZFIN:ZDB-GENE-090512-3"/>
<dbReference type="InterPro" id="IPR013083">
    <property type="entry name" value="Znf_RING/FYVE/PHD"/>
</dbReference>
<dbReference type="FunFam" id="2.60.120.920:FF:000004">
    <property type="entry name" value="Butyrophilin subfamily 1 member A1"/>
    <property type="match status" value="1"/>
</dbReference>
<dbReference type="GeneTree" id="ENSGT01040000240385"/>
<keyword evidence="5" id="KW-0812">Transmembrane</keyword>
<dbReference type="CDD" id="cd13733">
    <property type="entry name" value="SPRY_PRY_C-I_1"/>
    <property type="match status" value="1"/>
</dbReference>
<evidence type="ECO:0000256" key="5">
    <source>
        <dbReference type="SAM" id="Phobius"/>
    </source>
</evidence>
<keyword evidence="11" id="KW-1267">Proteomics identification</keyword>
<dbReference type="GO" id="GO:0045087">
    <property type="term" value="P:innate immune response"/>
    <property type="evidence" value="ECO:0000318"/>
    <property type="project" value="GO_Central"/>
</dbReference>
<dbReference type="InterPro" id="IPR003879">
    <property type="entry name" value="Butyrophylin_SPRY"/>
</dbReference>
<keyword evidence="1" id="KW-0479">Metal-binding</keyword>
<reference evidence="9" key="6">
    <citation type="journal article" date="2016" name="BMC Genomics">
        <title>Gene evolution and gene expression after whole genome duplication in fish: the PhyloFish database.</title>
        <authorList>
            <person name="Pasquier J."/>
            <person name="Cabau C."/>
            <person name="Nguyen T."/>
            <person name="Jouanno E."/>
            <person name="Severac D."/>
            <person name="Braasch I."/>
            <person name="Journot L."/>
            <person name="Pontarotti P."/>
            <person name="Klopp C."/>
            <person name="Postlethwait J.H."/>
            <person name="Guiguen Y."/>
            <person name="Bobe J."/>
        </authorList>
    </citation>
    <scope>NUCLEOTIDE SEQUENCE</scope>
    <source>
        <strain evidence="9">Tuebingen</strain>
    </source>
</reference>
<gene>
    <name evidence="8 9 10" type="primary">btr31</name>
</gene>
<dbReference type="Ensembl" id="ENSDART00000167596.3">
    <property type="protein sequence ID" value="ENSDARP00000140115.1"/>
    <property type="gene ID" value="ENSDARG00000096304.4"/>
</dbReference>
<dbReference type="EMBL" id="CU914158">
    <property type="status" value="NOT_ANNOTATED_CDS"/>
    <property type="molecule type" value="Genomic_DNA"/>
</dbReference>
<dbReference type="AlphaFoldDB" id="A0A0R4IVY0"/>
<sequence>MVSSCGLNEELQCSICLDVFTDPVTTPCGHNFCRTCLDQYWTNTHTCCCPICKEKFSKQPDLKVNIALREVVEHLKQESRPAESEQTMEDRLKKIQEINHSEDPNKTAAVSRSLLLPFQTLHMSNWMLASLVVLLAVLLLFIMPAPHNIRLELVQKHAVDVTLDHDTANPFLILSDDEKQVSLGHIERNVPENPERFNHTVSVLGKQGFSSGKFYYEVQVKGKTDWTVGLARESINRKGQITPSPEKGFWTVWLRNGNQYEALDSPAVSLSLSTSPEKVGVFVDYEKGLVSFYDVNDGSHIYSFTAQTFTETLYPYFSPGLNDDGKNSKPLIITPVIITSAN</sequence>
<evidence type="ECO:0000313" key="9">
    <source>
        <dbReference type="RefSeq" id="NP_001373399.1"/>
    </source>
</evidence>
<dbReference type="SMART" id="SM00589">
    <property type="entry name" value="PRY"/>
    <property type="match status" value="1"/>
</dbReference>
<reference evidence="9" key="4">
    <citation type="journal article" date="2015" name="Nat. Commun.">
        <title>RFX transcription factors are essential for hearing in mice.</title>
        <authorList>
            <person name="Elkon R."/>
            <person name="Milon B."/>
            <person name="Morrison L."/>
            <person name="Shah M."/>
            <person name="Vijayakumar S."/>
            <person name="Racherla M."/>
            <person name="Leitch C.C."/>
            <person name="Silipino L."/>
            <person name="Hadi S."/>
            <person name="Weiss-Gayet M."/>
            <person name="Barras E."/>
            <person name="Schmid C.D."/>
            <person name="Ait-Lounis A."/>
            <person name="Barnes A."/>
            <person name="Song Y."/>
            <person name="Eisenman D.J."/>
            <person name="Eliyahu E."/>
            <person name="Frolenkov G.I."/>
            <person name="Strome S.E."/>
            <person name="Durand B."/>
            <person name="Zaghloul N.A."/>
            <person name="Jones S.M."/>
            <person name="Reith W."/>
            <person name="Hertzano R."/>
        </authorList>
    </citation>
    <scope>NUCLEOTIDE SEQUENCE</scope>
    <source>
        <strain evidence="9">Tuebingen</strain>
    </source>
</reference>
<dbReference type="SUPFAM" id="SSF49899">
    <property type="entry name" value="Concanavalin A-like lectins/glucanases"/>
    <property type="match status" value="1"/>
</dbReference>
<evidence type="ECO:0000259" key="7">
    <source>
        <dbReference type="PROSITE" id="PS50188"/>
    </source>
</evidence>
<dbReference type="GO" id="GO:0008270">
    <property type="term" value="F:zinc ion binding"/>
    <property type="evidence" value="ECO:0007669"/>
    <property type="project" value="UniProtKB-KW"/>
</dbReference>
<dbReference type="ExpressionAtlas" id="A0A0R4IVY0">
    <property type="expression patterns" value="baseline and differential"/>
</dbReference>
<dbReference type="Bgee" id="ENSDARG00000096304">
    <property type="expression patterns" value="Expressed in intestine and 17 other cell types or tissues"/>
</dbReference>
<dbReference type="InterPro" id="IPR006574">
    <property type="entry name" value="PRY"/>
</dbReference>
<dbReference type="InterPro" id="IPR013320">
    <property type="entry name" value="ConA-like_dom_sf"/>
</dbReference>
<dbReference type="InterPro" id="IPR027370">
    <property type="entry name" value="Znf-RING_euk"/>
</dbReference>
<dbReference type="Gene3D" id="3.30.40.10">
    <property type="entry name" value="Zinc/RING finger domain, C3HC4 (zinc finger)"/>
    <property type="match status" value="1"/>
</dbReference>
<reference evidence="8" key="3">
    <citation type="journal article" date="2013" name="Nature">
        <title>The zebrafish reference genome sequence and its relationship to the human genome.</title>
        <authorList>
            <consortium name="Genome Reference Consortium Zebrafish"/>
            <person name="Howe K."/>
            <person name="Clark M.D."/>
            <person name="Torroja C.F."/>
            <person name="Torrance J."/>
            <person name="Berthelot C."/>
            <person name="Muffato M."/>
            <person name="Collins J.E."/>
            <person name="Humphray S."/>
            <person name="McLaren K."/>
            <person name="Matthews L."/>
            <person name="McLaren S."/>
            <person name="Sealy I."/>
            <person name="Caccamo M."/>
            <person name="Churcher C."/>
            <person name="Scott C."/>
            <person name="Barrett J.C."/>
            <person name="Koch R."/>
            <person name="Rauch G.J."/>
            <person name="White S."/>
            <person name="Chow W."/>
            <person name="Kilian B."/>
            <person name="Quintais L.T."/>
            <person name="Guerra-Assuncao J.A."/>
            <person name="Zhou Y."/>
            <person name="Gu Y."/>
            <person name="Yen J."/>
            <person name="Vogel J.H."/>
            <person name="Eyre T."/>
            <person name="Redmond S."/>
            <person name="Banerjee R."/>
            <person name="Chi J."/>
            <person name="Fu B."/>
            <person name="Langley E."/>
            <person name="Maguire S.F."/>
            <person name="Laird G.K."/>
            <person name="Lloyd D."/>
            <person name="Kenyon E."/>
            <person name="Donaldson S."/>
            <person name="Sehra H."/>
            <person name="Almeida-King J."/>
            <person name="Loveland J."/>
            <person name="Trevanion S."/>
            <person name="Jones M."/>
            <person name="Quail M."/>
            <person name="Willey D."/>
            <person name="Hunt A."/>
            <person name="Burton J."/>
            <person name="Sims S."/>
            <person name="McLay K."/>
            <person name="Plumb B."/>
            <person name="Davis J."/>
            <person name="Clee C."/>
            <person name="Oliver K."/>
            <person name="Clark R."/>
            <person name="Riddle C."/>
            <person name="Elliot D."/>
            <person name="Eliott D."/>
            <person name="Threadgold G."/>
            <person name="Harden G."/>
            <person name="Ware D."/>
            <person name="Begum S."/>
            <person name="Mortimore B."/>
            <person name="Mortimer B."/>
            <person name="Kerry G."/>
            <person name="Heath P."/>
            <person name="Phillimore B."/>
            <person name="Tracey A."/>
            <person name="Corby N."/>
            <person name="Dunn M."/>
            <person name="Johnson C."/>
            <person name="Wood J."/>
            <person name="Clark S."/>
            <person name="Pelan S."/>
            <person name="Griffiths G."/>
            <person name="Smith M."/>
            <person name="Glithero R."/>
            <person name="Howden P."/>
            <person name="Barker N."/>
            <person name="Lloyd C."/>
            <person name="Stevens C."/>
            <person name="Harley J."/>
            <person name="Holt K."/>
            <person name="Panagiotidis G."/>
            <person name="Lovell J."/>
            <person name="Beasley H."/>
            <person name="Henderson C."/>
            <person name="Gordon D."/>
            <person name="Auger K."/>
            <person name="Wright D."/>
            <person name="Collins J."/>
            <person name="Raisen C."/>
            <person name="Dyer L."/>
            <person name="Leung K."/>
            <person name="Robertson L."/>
            <person name="Ambridge K."/>
            <person name="Leongamornlert D."/>
            <person name="McGuire S."/>
            <person name="Gilderthorp R."/>
            <person name="Griffiths C."/>
            <person name="Manthravadi D."/>
            <person name="Nichol S."/>
            <person name="Barker G."/>
            <person name="Whitehead S."/>
            <person name="Kay M."/>
            <person name="Brown J."/>
            <person name="Murnane C."/>
            <person name="Gray E."/>
            <person name="Humphries M."/>
            <person name="Sycamore N."/>
            <person name="Barker D."/>
            <person name="Saunders D."/>
            <person name="Wallis J."/>
            <person name="Babbage A."/>
            <person name="Hammond S."/>
            <person name="Mashreghi-Mohammadi M."/>
            <person name="Barr L."/>
            <person name="Martin S."/>
            <person name="Wray P."/>
            <person name="Ellington A."/>
            <person name="Matthews N."/>
            <person name="Ellwood M."/>
            <person name="Woodmansey R."/>
            <person name="Clark G."/>
            <person name="Cooper J."/>
            <person name="Cooper J."/>
            <person name="Tromans A."/>
            <person name="Grafham D."/>
            <person name="Skuce C."/>
            <person name="Pandian R."/>
            <person name="Andrews R."/>
            <person name="Harrison E."/>
            <person name="Kimberley A."/>
            <person name="Garnett J."/>
            <person name="Fosker N."/>
            <person name="Hall R."/>
            <person name="Garner P."/>
            <person name="Kelly D."/>
            <person name="Bird C."/>
            <person name="Palmer S."/>
            <person name="Gehring I."/>
            <person name="Berger A."/>
            <person name="Dooley C.M."/>
            <person name="Ersan-Urun Z."/>
            <person name="Eser C."/>
            <person name="Geiger H."/>
            <person name="Geisler M."/>
            <person name="Karotki L."/>
            <person name="Kirn A."/>
            <person name="Konantz J."/>
            <person name="Konantz M."/>
            <person name="Oberlander M."/>
            <person name="Rudolph-Geiger S."/>
            <person name="Teucke M."/>
            <person name="Lanz C."/>
            <person name="Raddatz G."/>
            <person name="Osoegawa K."/>
            <person name="Zhu B."/>
            <person name="Rapp A."/>
            <person name="Widaa S."/>
            <person name="Langford C."/>
            <person name="Yang F."/>
            <person name="Schuster S.C."/>
            <person name="Carter N.P."/>
            <person name="Harrow J."/>
            <person name="Ning Z."/>
            <person name="Herrero J."/>
            <person name="Searle S.M."/>
            <person name="Enright A."/>
            <person name="Geisler R."/>
            <person name="Plasterk R.H."/>
            <person name="Lee C."/>
            <person name="Westerfield M."/>
            <person name="de Jong P.J."/>
            <person name="Zon L.I."/>
            <person name="Postlethwait J.H."/>
            <person name="Nusslein-Volhard C."/>
            <person name="Hubbard T.J."/>
            <person name="Roest Crollius H."/>
            <person name="Rogers J."/>
            <person name="Stemple D.L."/>
        </authorList>
    </citation>
    <scope>NUCLEOTIDE SEQUENCE [LARGE SCALE GENOMIC DNA]</scope>
    <source>
        <strain evidence="8">Tuebingen</strain>
    </source>
</reference>
<dbReference type="GO" id="GO:0016567">
    <property type="term" value="P:protein ubiquitination"/>
    <property type="evidence" value="ECO:0007669"/>
    <property type="project" value="InterPro"/>
</dbReference>
<dbReference type="ZFIN" id="ZDB-GENE-090512-3">
    <property type="gene designation" value="btr31"/>
</dbReference>
<dbReference type="Gene3D" id="2.60.120.920">
    <property type="match status" value="1"/>
</dbReference>
<dbReference type="CTD" id="555877"/>
<feature type="domain" description="B30.2/SPRY" evidence="7">
    <location>
        <begin position="141"/>
        <end position="336"/>
    </location>
</feature>
<dbReference type="Pfam" id="PF00622">
    <property type="entry name" value="SPRY"/>
    <property type="match status" value="1"/>
</dbReference>
<keyword evidence="5" id="KW-0472">Membrane</keyword>
<reference evidence="9" key="2">
    <citation type="journal article" date="2011" name="PLoS ONE">
        <title>Origin and evolution of TRIM proteins: new insights from the complete TRIM repertoire of zebrafish and pufferfish.</title>
        <authorList>
            <person name="Boudinot P."/>
            <person name="van der Aa L.M."/>
            <person name="Jouneau L."/>
            <person name="Du Pasquier L."/>
            <person name="Pontarotti P."/>
            <person name="Briolat V."/>
            <person name="Benmansour A."/>
            <person name="Levraud J.P."/>
        </authorList>
    </citation>
    <scope>NUCLEOTIDE SEQUENCE</scope>
    <source>
        <strain evidence="9">Tuebingen</strain>
    </source>
</reference>
<dbReference type="PROSITE" id="PS50188">
    <property type="entry name" value="B302_SPRY"/>
    <property type="match status" value="1"/>
</dbReference>
<dbReference type="SMR" id="A0A0R4IVY0"/>
<proteinExistence type="evidence at protein level"/>
<evidence type="ECO:0000313" key="8">
    <source>
        <dbReference type="Ensembl" id="ENSDARP00000140115"/>
    </source>
</evidence>
<dbReference type="eggNOG" id="KOG2177">
    <property type="taxonomic scope" value="Eukaryota"/>
</dbReference>
<accession>A0A0R4IVY0</accession>
<feature type="transmembrane region" description="Helical" evidence="5">
    <location>
        <begin position="123"/>
        <end position="143"/>
    </location>
</feature>
<keyword evidence="2 4" id="KW-0863">Zinc-finger</keyword>
<dbReference type="Pfam" id="PF13765">
    <property type="entry name" value="PRY"/>
    <property type="match status" value="1"/>
</dbReference>
<dbReference type="PRINTS" id="PR01407">
    <property type="entry name" value="BUTYPHLNCDUF"/>
</dbReference>
<name>A0A0R4IVY0_DANRE</name>
<dbReference type="InterPro" id="IPR003613">
    <property type="entry name" value="Ubox_domain"/>
</dbReference>
<dbReference type="GO" id="GO:0061630">
    <property type="term" value="F:ubiquitin protein ligase activity"/>
    <property type="evidence" value="ECO:0000318"/>
    <property type="project" value="GO_Central"/>
</dbReference>
<dbReference type="InterPro" id="IPR017907">
    <property type="entry name" value="Znf_RING_CS"/>
</dbReference>
<dbReference type="InterPro" id="IPR043136">
    <property type="entry name" value="B30.2/SPRY_sf"/>
</dbReference>
<dbReference type="EMBL" id="FO834817">
    <property type="status" value="NOT_ANNOTATED_CDS"/>
    <property type="molecule type" value="Genomic_DNA"/>
</dbReference>
<keyword evidence="3" id="KW-0862">Zinc</keyword>
<evidence type="ECO:0000256" key="4">
    <source>
        <dbReference type="PROSITE-ProRule" id="PRU00175"/>
    </source>
</evidence>
<evidence type="ECO:0000256" key="2">
    <source>
        <dbReference type="ARBA" id="ARBA00022771"/>
    </source>
</evidence>
<evidence type="ECO:0007829" key="11">
    <source>
        <dbReference type="PeptideAtlas" id="A0A0R4IVY0"/>
    </source>
</evidence>
<evidence type="ECO:0000256" key="3">
    <source>
        <dbReference type="ARBA" id="ARBA00022833"/>
    </source>
</evidence>
<dbReference type="PROSITE" id="PS00518">
    <property type="entry name" value="ZF_RING_1"/>
    <property type="match status" value="1"/>
</dbReference>
<dbReference type="PROSITE" id="PS50089">
    <property type="entry name" value="ZF_RING_2"/>
    <property type="match status" value="1"/>
</dbReference>
<dbReference type="SMART" id="SM00449">
    <property type="entry name" value="SPRY"/>
    <property type="match status" value="1"/>
</dbReference>
<keyword evidence="5" id="KW-1133">Transmembrane helix</keyword>
<protein>
    <submittedName>
        <fullName evidence="8 9">Bloodthirsty-related gene family, member 31</fullName>
    </submittedName>
</protein>
<dbReference type="STRING" id="7955.ENSDARP00000140115"/>
<dbReference type="InterPro" id="IPR001870">
    <property type="entry name" value="B30.2/SPRY"/>
</dbReference>
<reference evidence="9" key="7">
    <citation type="journal article" date="2019" name="Sci. Total Environ.">
        <title>Unravelling the mechanisms of PFOS toxicity by combining morphological and transcriptomic analyses in zebrafish embryos.</title>
        <authorList>
            <person name="Martinez R."/>
            <person name="Navarro-Martin L."/>
            <person name="Luccarelli C."/>
            <person name="Codina A.E."/>
            <person name="Raldua D."/>
            <person name="Barata C."/>
            <person name="Tauler R."/>
            <person name="Pina B."/>
        </authorList>
    </citation>
    <scope>NUCLEOTIDE SEQUENCE</scope>
    <source>
        <strain evidence="9">Tuebingen</strain>
    </source>
</reference>
<organism evidence="8">
    <name type="scientific">Danio rerio</name>
    <name type="common">Zebrafish</name>
    <name type="synonym">Brachydanio rerio</name>
    <dbReference type="NCBI Taxonomy" id="7955"/>
    <lineage>
        <taxon>Eukaryota</taxon>
        <taxon>Metazoa</taxon>
        <taxon>Chordata</taxon>
        <taxon>Craniata</taxon>
        <taxon>Vertebrata</taxon>
        <taxon>Euteleostomi</taxon>
        <taxon>Actinopterygii</taxon>
        <taxon>Neopterygii</taxon>
        <taxon>Teleostei</taxon>
        <taxon>Ostariophysi</taxon>
        <taxon>Cypriniformes</taxon>
        <taxon>Danionidae</taxon>
        <taxon>Danioninae</taxon>
        <taxon>Danio</taxon>
    </lineage>
</organism>
<dbReference type="OMA" id="SNEYSAC"/>
<reference evidence="8" key="5">
    <citation type="submission" date="2015-11" db="UniProtKB">
        <authorList>
            <consortium name="Ensembl"/>
        </authorList>
    </citation>
    <scope>IDENTIFICATION</scope>
    <source>
        <strain evidence="8">Tuebingen</strain>
    </source>
</reference>
<dbReference type="Pfam" id="PF13445">
    <property type="entry name" value="zf-RING_UBOX"/>
    <property type="match status" value="1"/>
</dbReference>
<reference evidence="9" key="1">
    <citation type="journal article" date="2009" name="BMC Biol.">
        <title>A large new subset of TRIM genes highly diversified by duplication and positive selection in teleost fish.</title>
        <authorList>
            <person name="van der Aa L.M."/>
            <person name="Levraud J.P."/>
            <person name="Yahmi M."/>
            <person name="Lauret E."/>
            <person name="Briolat V."/>
            <person name="Herbomel P."/>
            <person name="Benmansour A."/>
            <person name="Boudinot P."/>
        </authorList>
    </citation>
    <scope>NUCLEOTIDE SEQUENCE</scope>
    <source>
        <strain evidence="9">Tuebingen</strain>
    </source>
</reference>
<dbReference type="SMART" id="SM00504">
    <property type="entry name" value="Ubox"/>
    <property type="match status" value="1"/>
</dbReference>
<dbReference type="InterPro" id="IPR001841">
    <property type="entry name" value="Znf_RING"/>
</dbReference>
<evidence type="ECO:0000313" key="10">
    <source>
        <dbReference type="ZFIN" id="ZDB-GENE-090512-3"/>
    </source>
</evidence>
<feature type="domain" description="RING-type" evidence="6">
    <location>
        <begin position="13"/>
        <end position="53"/>
    </location>
</feature>
<dbReference type="SMART" id="SM00184">
    <property type="entry name" value="RING"/>
    <property type="match status" value="1"/>
</dbReference>
<dbReference type="InterPro" id="IPR050143">
    <property type="entry name" value="TRIM/RBCC"/>
</dbReference>
<dbReference type="OrthoDB" id="6270329at2759"/>
<evidence type="ECO:0000256" key="1">
    <source>
        <dbReference type="ARBA" id="ARBA00022723"/>
    </source>
</evidence>
<dbReference type="InterPro" id="IPR003877">
    <property type="entry name" value="SPRY_dom"/>
</dbReference>
<evidence type="ECO:0000259" key="6">
    <source>
        <dbReference type="PROSITE" id="PS50089"/>
    </source>
</evidence>
<dbReference type="SUPFAM" id="SSF57850">
    <property type="entry name" value="RING/U-box"/>
    <property type="match status" value="1"/>
</dbReference>